<feature type="domain" description="CMP/dCMP-type deaminase" evidence="7">
    <location>
        <begin position="29"/>
        <end position="131"/>
    </location>
</feature>
<name>A0AAE8BVB3_9CAUD</name>
<dbReference type="KEGG" id="vg:77939489"/>
<reference evidence="8 9" key="1">
    <citation type="submission" date="2021-07" db="EMBL/GenBank/DDBJ databases">
        <authorList>
            <person name="Asche M.J."/>
            <person name="Box R.E."/>
            <person name="Grosz K.R."/>
            <person name="Hilfiker G.E."/>
            <person name="Lawrence N.C."/>
            <person name="Rodriguez X.F."/>
            <person name="Schneider G.T."/>
            <person name="Ziemann C.M."/>
            <person name="Chia C.P."/>
            <person name="Williams D.C."/>
            <person name="Garlena R.A."/>
            <person name="Russell D.A."/>
            <person name="Pope W.H."/>
            <person name="Jacobs-Sera D."/>
            <person name="Hatfull G.F."/>
        </authorList>
    </citation>
    <scope>NUCLEOTIDE SEQUENCE [LARGE SCALE GENOMIC DNA]</scope>
</reference>
<gene>
    <name evidence="8" type="primary">48</name>
    <name evidence="8" type="ORF">SEA_VINE_48</name>
</gene>
<dbReference type="InterPro" id="IPR002125">
    <property type="entry name" value="CMP_dCMP_dom"/>
</dbReference>
<dbReference type="InterPro" id="IPR015517">
    <property type="entry name" value="dCMP_deaminase-rel"/>
</dbReference>
<dbReference type="PANTHER" id="PTHR11086:SF18">
    <property type="entry name" value="DEOXYCYTIDYLATE DEAMINASE"/>
    <property type="match status" value="1"/>
</dbReference>
<sequence length="169" mass="17890">MDATGDDADNRPEGHRQPDEARVGREPWLADLAHVIARRSTCSRLQVGAIAVRHGQILAAGYNGAPAGLPHCVHTDGAVCTRAVHAEANVIASAAKYGVSLRGSEVYVTHSPCLSCAGLLVNAAISKVCYTTEFRDTSGIELLEAAGVTVDNVMPTEYLFPQRLVQGLL</sequence>
<evidence type="ECO:0000259" key="7">
    <source>
        <dbReference type="Pfam" id="PF00383"/>
    </source>
</evidence>
<evidence type="ECO:0000313" key="9">
    <source>
        <dbReference type="Proteomes" id="UP000827818"/>
    </source>
</evidence>
<evidence type="ECO:0000256" key="6">
    <source>
        <dbReference type="SAM" id="MobiDB-lite"/>
    </source>
</evidence>
<dbReference type="PANTHER" id="PTHR11086">
    <property type="entry name" value="DEOXYCYTIDYLATE DEAMINASE-RELATED"/>
    <property type="match status" value="1"/>
</dbReference>
<keyword evidence="3" id="KW-0479">Metal-binding</keyword>
<dbReference type="InterPro" id="IPR016192">
    <property type="entry name" value="APOBEC/CMP_deaminase_Zn-bd"/>
</dbReference>
<dbReference type="GO" id="GO:0004132">
    <property type="term" value="F:dCMP deaminase activity"/>
    <property type="evidence" value="ECO:0007669"/>
    <property type="project" value="TreeGrafter"/>
</dbReference>
<dbReference type="CDD" id="cd01286">
    <property type="entry name" value="deoxycytidylate_deaminase"/>
    <property type="match status" value="1"/>
</dbReference>
<dbReference type="SUPFAM" id="SSF53927">
    <property type="entry name" value="Cytidine deaminase-like"/>
    <property type="match status" value="1"/>
</dbReference>
<feature type="region of interest" description="Disordered" evidence="6">
    <location>
        <begin position="1"/>
        <end position="24"/>
    </location>
</feature>
<keyword evidence="4" id="KW-0378">Hydrolase</keyword>
<evidence type="ECO:0000256" key="5">
    <source>
        <dbReference type="ARBA" id="ARBA00022833"/>
    </source>
</evidence>
<accession>A0AAE8BVB3</accession>
<dbReference type="InterPro" id="IPR016193">
    <property type="entry name" value="Cytidine_deaminase-like"/>
</dbReference>
<organism evidence="8 9">
    <name type="scientific">Gordonia phage Vine</name>
    <dbReference type="NCBI Taxonomy" id="2857501"/>
    <lineage>
        <taxon>Viruses</taxon>
        <taxon>Duplodnaviria</taxon>
        <taxon>Heunggongvirae</taxon>
        <taxon>Uroviricota</taxon>
        <taxon>Caudoviricetes</taxon>
        <taxon>Ponsvirus</taxon>
        <taxon>Ponsvirus vine</taxon>
    </lineage>
</organism>
<keyword evidence="9" id="KW-1185">Reference proteome</keyword>
<evidence type="ECO:0000256" key="2">
    <source>
        <dbReference type="ARBA" id="ARBA00006576"/>
    </source>
</evidence>
<protein>
    <submittedName>
        <fullName evidence="8">Deoxycytidylase deaminase</fullName>
    </submittedName>
</protein>
<comment type="similarity">
    <text evidence="2">Belongs to the cytidine and deoxycytidylate deaminase family.</text>
</comment>
<dbReference type="RefSeq" id="YP_010663465.1">
    <property type="nucleotide sequence ID" value="NC_070897.1"/>
</dbReference>
<dbReference type="Gene3D" id="3.40.140.10">
    <property type="entry name" value="Cytidine Deaminase, domain 2"/>
    <property type="match status" value="1"/>
</dbReference>
<evidence type="ECO:0000256" key="3">
    <source>
        <dbReference type="ARBA" id="ARBA00022723"/>
    </source>
</evidence>
<comment type="cofactor">
    <cofactor evidence="1">
        <name>Zn(2+)</name>
        <dbReference type="ChEBI" id="CHEBI:29105"/>
    </cofactor>
</comment>
<dbReference type="InterPro" id="IPR035105">
    <property type="entry name" value="Deoxycytidylate_deaminase_dom"/>
</dbReference>
<evidence type="ECO:0000256" key="4">
    <source>
        <dbReference type="ARBA" id="ARBA00022801"/>
    </source>
</evidence>
<evidence type="ECO:0000313" key="8">
    <source>
        <dbReference type="EMBL" id="QZD97757.1"/>
    </source>
</evidence>
<dbReference type="PROSITE" id="PS00903">
    <property type="entry name" value="CYT_DCMP_DEAMINASES_1"/>
    <property type="match status" value="1"/>
</dbReference>
<proteinExistence type="inferred from homology"/>
<dbReference type="Pfam" id="PF00383">
    <property type="entry name" value="dCMP_cyt_deam_1"/>
    <property type="match status" value="1"/>
</dbReference>
<dbReference type="GeneID" id="77939489"/>
<dbReference type="Proteomes" id="UP000827818">
    <property type="component" value="Segment"/>
</dbReference>
<keyword evidence="5" id="KW-0862">Zinc</keyword>
<feature type="compositionally biased region" description="Basic and acidic residues" evidence="6">
    <location>
        <begin position="8"/>
        <end position="24"/>
    </location>
</feature>
<evidence type="ECO:0000256" key="1">
    <source>
        <dbReference type="ARBA" id="ARBA00001947"/>
    </source>
</evidence>
<dbReference type="GO" id="GO:0008270">
    <property type="term" value="F:zinc ion binding"/>
    <property type="evidence" value="ECO:0007669"/>
    <property type="project" value="InterPro"/>
</dbReference>
<dbReference type="EMBL" id="MZ622167">
    <property type="protein sequence ID" value="QZD97757.1"/>
    <property type="molecule type" value="Genomic_DNA"/>
</dbReference>